<dbReference type="AlphaFoldDB" id="A0A1P8JR23"/>
<dbReference type="EMBL" id="CP019236">
    <property type="protein sequence ID" value="APW36178.1"/>
    <property type="molecule type" value="Genomic_DNA"/>
</dbReference>
<protein>
    <submittedName>
        <fullName evidence="1">Uncharacterized protein</fullName>
    </submittedName>
</protein>
<dbReference type="STRING" id="1842727.RD110_02255"/>
<dbReference type="Proteomes" id="UP000186609">
    <property type="component" value="Chromosome"/>
</dbReference>
<keyword evidence="2" id="KW-1185">Reference proteome</keyword>
<evidence type="ECO:0000313" key="1">
    <source>
        <dbReference type="EMBL" id="APW36178.1"/>
    </source>
</evidence>
<sequence length="123" mass="13192">MQLHYLDFDYSEDDAGNGVFDAMAAAWPEQLAALHAEVATVLGWAHAQFGEPGPIDEEADWDVDLGSLVETSERQTLAFDPVAQRLTAVPGAPGQPRHTVSVSISGRPAFCAALRERFGLDGP</sequence>
<dbReference type="KEGG" id="rhy:RD110_02255"/>
<evidence type="ECO:0000313" key="2">
    <source>
        <dbReference type="Proteomes" id="UP000186609"/>
    </source>
</evidence>
<dbReference type="RefSeq" id="WP_076196299.1">
    <property type="nucleotide sequence ID" value="NZ_CP019236.1"/>
</dbReference>
<organism evidence="1 2">
    <name type="scientific">Rhodoferax koreensis</name>
    <dbReference type="NCBI Taxonomy" id="1842727"/>
    <lineage>
        <taxon>Bacteria</taxon>
        <taxon>Pseudomonadati</taxon>
        <taxon>Pseudomonadota</taxon>
        <taxon>Betaproteobacteria</taxon>
        <taxon>Burkholderiales</taxon>
        <taxon>Comamonadaceae</taxon>
        <taxon>Rhodoferax</taxon>
    </lineage>
</organism>
<dbReference type="OrthoDB" id="8685558at2"/>
<gene>
    <name evidence="1" type="ORF">RD110_02255</name>
</gene>
<reference evidence="1 2" key="1">
    <citation type="submission" date="2017-01" db="EMBL/GenBank/DDBJ databases">
        <authorList>
            <person name="Mah S.A."/>
            <person name="Swanson W.J."/>
            <person name="Moy G.W."/>
            <person name="Vacquier V.D."/>
        </authorList>
    </citation>
    <scope>NUCLEOTIDE SEQUENCE [LARGE SCALE GENOMIC DNA]</scope>
    <source>
        <strain evidence="1 2">DCY110</strain>
    </source>
</reference>
<proteinExistence type="predicted"/>
<accession>A0A1P8JR23</accession>
<name>A0A1P8JR23_9BURK</name>